<dbReference type="PROSITE" id="PS50077">
    <property type="entry name" value="HEAT_REPEAT"/>
    <property type="match status" value="1"/>
</dbReference>
<dbReference type="InterPro" id="IPR016024">
    <property type="entry name" value="ARM-type_fold"/>
</dbReference>
<dbReference type="InterPro" id="IPR048739">
    <property type="entry name" value="CEP104_N"/>
</dbReference>
<dbReference type="InterPro" id="IPR008979">
    <property type="entry name" value="Galactose-bd-like_sf"/>
</dbReference>
<organism evidence="7 8">
    <name type="scientific">Astrephomene gubernaculifera</name>
    <dbReference type="NCBI Taxonomy" id="47775"/>
    <lineage>
        <taxon>Eukaryota</taxon>
        <taxon>Viridiplantae</taxon>
        <taxon>Chlorophyta</taxon>
        <taxon>core chlorophytes</taxon>
        <taxon>Chlorophyceae</taxon>
        <taxon>CS clade</taxon>
        <taxon>Chlamydomonadales</taxon>
        <taxon>Astrephomenaceae</taxon>
        <taxon>Astrephomene</taxon>
    </lineage>
</organism>
<dbReference type="AlphaFoldDB" id="A0AAD3DQY3"/>
<dbReference type="EMBL" id="BMAR01000010">
    <property type="protein sequence ID" value="GFR45564.1"/>
    <property type="molecule type" value="Genomic_DNA"/>
</dbReference>
<name>A0AAD3DQY3_9CHLO</name>
<feature type="compositionally biased region" description="Low complexity" evidence="5">
    <location>
        <begin position="725"/>
        <end position="766"/>
    </location>
</feature>
<feature type="domain" description="TOG" evidence="6">
    <location>
        <begin position="478"/>
        <end position="719"/>
    </location>
</feature>
<dbReference type="Gene3D" id="1.25.40.10">
    <property type="entry name" value="Tetratricopeptide repeat domain"/>
    <property type="match status" value="1"/>
</dbReference>
<dbReference type="InterPro" id="IPR034085">
    <property type="entry name" value="TOG"/>
</dbReference>
<dbReference type="Pfam" id="PF21040">
    <property type="entry name" value="CEP104-like_TOG"/>
    <property type="match status" value="1"/>
</dbReference>
<gene>
    <name evidence="7" type="ORF">Agub_g6958</name>
</gene>
<feature type="compositionally biased region" description="Pro residues" evidence="5">
    <location>
        <begin position="767"/>
        <end position="778"/>
    </location>
</feature>
<dbReference type="PROSITE" id="PS50293">
    <property type="entry name" value="TPR_REGION"/>
    <property type="match status" value="1"/>
</dbReference>
<evidence type="ECO:0000259" key="6">
    <source>
        <dbReference type="SMART" id="SM01349"/>
    </source>
</evidence>
<evidence type="ECO:0000256" key="2">
    <source>
        <dbReference type="PROSITE-ProRule" id="PRU00103"/>
    </source>
</evidence>
<proteinExistence type="predicted"/>
<comment type="caution">
    <text evidence="7">The sequence shown here is derived from an EMBL/GenBank/DDBJ whole genome shotgun (WGS) entry which is preliminary data.</text>
</comment>
<feature type="compositionally biased region" description="Pro residues" evidence="5">
    <location>
        <begin position="715"/>
        <end position="724"/>
    </location>
</feature>
<evidence type="ECO:0000313" key="8">
    <source>
        <dbReference type="Proteomes" id="UP001054857"/>
    </source>
</evidence>
<evidence type="ECO:0000313" key="7">
    <source>
        <dbReference type="EMBL" id="GFR45564.1"/>
    </source>
</evidence>
<dbReference type="SUPFAM" id="SSF48452">
    <property type="entry name" value="TPR-like"/>
    <property type="match status" value="1"/>
</dbReference>
<feature type="region of interest" description="Disordered" evidence="5">
    <location>
        <begin position="335"/>
        <end position="464"/>
    </location>
</feature>
<evidence type="ECO:0000256" key="3">
    <source>
        <dbReference type="PROSITE-ProRule" id="PRU00339"/>
    </source>
</evidence>
<keyword evidence="4" id="KW-0175">Coiled coil</keyword>
<sequence length="897" mass="95663">MKASGGPQKLRFTVHSFSGEDADYPVRELLYHSPQTRGWQSPRFCKFPQEIVLRLEQTCKVQQIQILSHEYKIATRVEVFVGAPENVLDAEPNSCVFKRLGYLSFDSNERSNHQARELKSVHVNVQAFLIRLVIHRCHVNKLNIYNQVGIIALNLIGERASPPPEGPPGFLQLHPAIPSAQPYYNAAAADMADVNLDLHVDTVTAMKIRELARQKDEAVAREDYDTAKMLKASIERLKVVGQKIAQLEARKRAAVEKEDYDTAKAIKADIDKLRAAGEGAAMAPVPGGSGISGGGAANGGKNPDDIFNRVLGKKPSMGAGGGAGQPPMMQLPFDEQPVGRASSNAGLGRPISAVASSAHGGGGGGSQPGSPGPGGPTIIEVDDEDTYNPGPLTRQSGMSATAAGMGMGGMGNNRHQQYDERPAMGRGRYTPSEEQMAAAASRRQMEEEAPVQDGVPAPEDWPGDLPVPEPMPSGAPKEAEQLEELAGEYVARAFMSKNWQLRDAALTWLANKVSAGGFEGKQEAFRAVVRVAVRGMKDKVANVYLSSLALLPALVDSGLAGGSGREVEAMAEAVLPLLLEKLGDNNARMRDASKESIMLLASIKEAQLAAHTSIFVRPIKNQSAWRPVLGILQLLRDLVPQVGISRNGDGFELNELMEFVGRAFNSPNADVRSEAVRVTREVYDLVGPAIRKCMPKDINPKIREQVDAVLGGGEPPAPPPPPPAAAARSAASGTSSAAARSAASGASKPPAAGKGSSSTAGKAAAAQPPPPPPPPPIAPDDATAFEAELASREETLGPDHPDVAESCSNLAILYNQKGEYERALPLYERALRIYEQHYGKNHPEVAHTLTDLAVLHLEQGREDVGRPLLERALVIQEAALGPDHPDVLAIKDVLNSE</sequence>
<accession>A0AAD3DQY3</accession>
<dbReference type="GO" id="GO:0005929">
    <property type="term" value="C:cilium"/>
    <property type="evidence" value="ECO:0007669"/>
    <property type="project" value="TreeGrafter"/>
</dbReference>
<feature type="repeat" description="TPR" evidence="3">
    <location>
        <begin position="804"/>
        <end position="837"/>
    </location>
</feature>
<dbReference type="Gene3D" id="1.25.10.10">
    <property type="entry name" value="Leucine-rich Repeat Variant"/>
    <property type="match status" value="1"/>
</dbReference>
<keyword evidence="8" id="KW-1185">Reference proteome</keyword>
<dbReference type="PRINTS" id="PR00381">
    <property type="entry name" value="KINESINLIGHT"/>
</dbReference>
<dbReference type="SUPFAM" id="SSF48371">
    <property type="entry name" value="ARM repeat"/>
    <property type="match status" value="1"/>
</dbReference>
<dbReference type="InterPro" id="IPR021133">
    <property type="entry name" value="HEAT_type_2"/>
</dbReference>
<reference evidence="7 8" key="1">
    <citation type="journal article" date="2021" name="Sci. Rep.">
        <title>Genome sequencing of the multicellular alga Astrephomene provides insights into convergent evolution of germ-soma differentiation.</title>
        <authorList>
            <person name="Yamashita S."/>
            <person name="Yamamoto K."/>
            <person name="Matsuzaki R."/>
            <person name="Suzuki S."/>
            <person name="Yamaguchi H."/>
            <person name="Hirooka S."/>
            <person name="Minakuchi Y."/>
            <person name="Miyagishima S."/>
            <person name="Kawachi M."/>
            <person name="Toyoda A."/>
            <person name="Nozaki H."/>
        </authorList>
    </citation>
    <scope>NUCLEOTIDE SEQUENCE [LARGE SCALE GENOMIC DNA]</scope>
    <source>
        <strain evidence="7 8">NIES-4017</strain>
    </source>
</reference>
<dbReference type="Pfam" id="PF21038">
    <property type="entry name" value="CEP104_N"/>
    <property type="match status" value="1"/>
</dbReference>
<dbReference type="Pfam" id="PF13424">
    <property type="entry name" value="TPR_12"/>
    <property type="match status" value="1"/>
</dbReference>
<evidence type="ECO:0000256" key="4">
    <source>
        <dbReference type="SAM" id="Coils"/>
    </source>
</evidence>
<dbReference type="Proteomes" id="UP001054857">
    <property type="component" value="Unassembled WGS sequence"/>
</dbReference>
<dbReference type="SMART" id="SM01349">
    <property type="entry name" value="TOG"/>
    <property type="match status" value="1"/>
</dbReference>
<dbReference type="InterPro" id="IPR019734">
    <property type="entry name" value="TPR_rpt"/>
</dbReference>
<protein>
    <recommendedName>
        <fullName evidence="6">TOG domain-containing protein</fullName>
    </recommendedName>
</protein>
<keyword evidence="3" id="KW-0802">TPR repeat</keyword>
<dbReference type="PROSITE" id="PS50005">
    <property type="entry name" value="TPR"/>
    <property type="match status" value="1"/>
</dbReference>
<dbReference type="InterPro" id="IPR011990">
    <property type="entry name" value="TPR-like_helical_dom_sf"/>
</dbReference>
<dbReference type="PANTHER" id="PTHR13371">
    <property type="entry name" value="GLYCINE-, GLUTAMATE-, THIENYLCYCLOHEXYLPIPERIDINE-BINDING PROTEIN"/>
    <property type="match status" value="1"/>
</dbReference>
<feature type="repeat" description="HEAT" evidence="2">
    <location>
        <begin position="574"/>
        <end position="612"/>
    </location>
</feature>
<dbReference type="PANTHER" id="PTHR13371:SF0">
    <property type="entry name" value="CENTROSOMAL PROTEIN OF 104 KDA"/>
    <property type="match status" value="1"/>
</dbReference>
<keyword evidence="1" id="KW-0677">Repeat</keyword>
<dbReference type="InterPro" id="IPR011989">
    <property type="entry name" value="ARM-like"/>
</dbReference>
<evidence type="ECO:0000256" key="5">
    <source>
        <dbReference type="SAM" id="MobiDB-lite"/>
    </source>
</evidence>
<dbReference type="SMART" id="SM00028">
    <property type="entry name" value="TPR"/>
    <property type="match status" value="1"/>
</dbReference>
<dbReference type="SUPFAM" id="SSF49785">
    <property type="entry name" value="Galactose-binding domain-like"/>
    <property type="match status" value="1"/>
</dbReference>
<evidence type="ECO:0000256" key="1">
    <source>
        <dbReference type="ARBA" id="ARBA00022737"/>
    </source>
</evidence>
<feature type="coiled-coil region" evidence="4">
    <location>
        <begin position="230"/>
        <end position="257"/>
    </location>
</feature>
<dbReference type="InterPro" id="IPR052607">
    <property type="entry name" value="CEP104-like"/>
</dbReference>
<feature type="region of interest" description="Disordered" evidence="5">
    <location>
        <begin position="709"/>
        <end position="781"/>
    </location>
</feature>